<sequence>MGTLFIIATPIGNLEDLTFRALRTLKEASFVLCEDTRVTKKLLNHYGVTTPVLSYHQHSSQKTSEHVFELLSQGKNLALVTDAGTPGISDPGNELIDYLLERKPSLNIVPIPGASAVPTIASVAGFLMDKFLFLGYPPHKKGRKKFFEEVAQASHPVIFYESPYRVIKSLTELRLLMPQANVVVGRELTKKFETTYRGAIDQVLEMVQKDKVKGEFVVIVSKP</sequence>
<dbReference type="InterPro" id="IPR000878">
    <property type="entry name" value="4pyrrol_Mease"/>
</dbReference>
<evidence type="ECO:0000256" key="5">
    <source>
        <dbReference type="ARBA" id="ARBA00022691"/>
    </source>
</evidence>
<gene>
    <name evidence="6" type="primary">rsmI</name>
    <name evidence="8" type="ORF">A3J68_02265</name>
</gene>
<dbReference type="Gene3D" id="3.30.950.10">
    <property type="entry name" value="Methyltransferase, Cobalt-precorrin-4 Transmethylase, Domain 2"/>
    <property type="match status" value="1"/>
</dbReference>
<evidence type="ECO:0000256" key="3">
    <source>
        <dbReference type="ARBA" id="ARBA00022603"/>
    </source>
</evidence>
<dbReference type="HAMAP" id="MF_01877">
    <property type="entry name" value="16SrRNA_methyltr_I"/>
    <property type="match status" value="1"/>
</dbReference>
<comment type="caution">
    <text evidence="8">The sequence shown here is derived from an EMBL/GenBank/DDBJ whole genome shotgun (WGS) entry which is preliminary data.</text>
</comment>
<name>A0A1G2R8J6_9BACT</name>
<dbReference type="CDD" id="cd11648">
    <property type="entry name" value="RsmI"/>
    <property type="match status" value="1"/>
</dbReference>
<evidence type="ECO:0000256" key="6">
    <source>
        <dbReference type="HAMAP-Rule" id="MF_01877"/>
    </source>
</evidence>
<dbReference type="PANTHER" id="PTHR46111:SF1">
    <property type="entry name" value="RIBOSOMAL RNA SMALL SUBUNIT METHYLTRANSFERASE I"/>
    <property type="match status" value="1"/>
</dbReference>
<dbReference type="Gene3D" id="3.40.1010.10">
    <property type="entry name" value="Cobalt-precorrin-4 Transmethylase, Domain 1"/>
    <property type="match status" value="1"/>
</dbReference>
<keyword evidence="1 6" id="KW-0963">Cytoplasm</keyword>
<protein>
    <recommendedName>
        <fullName evidence="6">Ribosomal RNA small subunit methyltransferase I</fullName>
        <ecNumber evidence="6">2.1.1.198</ecNumber>
    </recommendedName>
    <alternativeName>
        <fullName evidence="6">16S rRNA 2'-O-ribose C1402 methyltransferase</fullName>
    </alternativeName>
    <alternativeName>
        <fullName evidence="6">rRNA (cytidine-2'-O-)-methyltransferase RsmI</fullName>
    </alternativeName>
</protein>
<dbReference type="InterPro" id="IPR014776">
    <property type="entry name" value="4pyrrole_Mease_sub2"/>
</dbReference>
<dbReference type="NCBIfam" id="TIGR00096">
    <property type="entry name" value="16S rRNA (cytidine(1402)-2'-O)-methyltransferase"/>
    <property type="match status" value="1"/>
</dbReference>
<dbReference type="GO" id="GO:0005737">
    <property type="term" value="C:cytoplasm"/>
    <property type="evidence" value="ECO:0007669"/>
    <property type="project" value="UniProtKB-SubCell"/>
</dbReference>
<keyword evidence="5 6" id="KW-0949">S-adenosyl-L-methionine</keyword>
<comment type="catalytic activity">
    <reaction evidence="6">
        <text>cytidine(1402) in 16S rRNA + S-adenosyl-L-methionine = 2'-O-methylcytidine(1402) in 16S rRNA + S-adenosyl-L-homocysteine + H(+)</text>
        <dbReference type="Rhea" id="RHEA:42924"/>
        <dbReference type="Rhea" id="RHEA-COMP:10285"/>
        <dbReference type="Rhea" id="RHEA-COMP:10286"/>
        <dbReference type="ChEBI" id="CHEBI:15378"/>
        <dbReference type="ChEBI" id="CHEBI:57856"/>
        <dbReference type="ChEBI" id="CHEBI:59789"/>
        <dbReference type="ChEBI" id="CHEBI:74495"/>
        <dbReference type="ChEBI" id="CHEBI:82748"/>
        <dbReference type="EC" id="2.1.1.198"/>
    </reaction>
</comment>
<keyword evidence="3 6" id="KW-0489">Methyltransferase</keyword>
<dbReference type="Pfam" id="PF00590">
    <property type="entry name" value="TP_methylase"/>
    <property type="match status" value="1"/>
</dbReference>
<dbReference type="InterPro" id="IPR035996">
    <property type="entry name" value="4pyrrol_Methylase_sf"/>
</dbReference>
<dbReference type="InterPro" id="IPR014777">
    <property type="entry name" value="4pyrrole_Mease_sub1"/>
</dbReference>
<organism evidence="8 9">
    <name type="scientific">Candidatus Wildermuthbacteria bacterium RIFCSPHIGHO2_02_FULL_48_16</name>
    <dbReference type="NCBI Taxonomy" id="1802453"/>
    <lineage>
        <taxon>Bacteria</taxon>
        <taxon>Candidatus Wildermuthiibacteriota</taxon>
    </lineage>
</organism>
<dbReference type="EC" id="2.1.1.198" evidence="6"/>
<dbReference type="Proteomes" id="UP000178529">
    <property type="component" value="Unassembled WGS sequence"/>
</dbReference>
<dbReference type="FunFam" id="3.40.1010.10:FF:000007">
    <property type="entry name" value="Ribosomal RNA small subunit methyltransferase I"/>
    <property type="match status" value="1"/>
</dbReference>
<evidence type="ECO:0000256" key="2">
    <source>
        <dbReference type="ARBA" id="ARBA00022552"/>
    </source>
</evidence>
<dbReference type="PIRSF" id="PIRSF005917">
    <property type="entry name" value="MTase_YraL"/>
    <property type="match status" value="1"/>
</dbReference>
<proteinExistence type="inferred from homology"/>
<dbReference type="PANTHER" id="PTHR46111">
    <property type="entry name" value="RIBOSOMAL RNA SMALL SUBUNIT METHYLTRANSFERASE I"/>
    <property type="match status" value="1"/>
</dbReference>
<comment type="function">
    <text evidence="6">Catalyzes the 2'-O-methylation of the ribose of cytidine 1402 (C1402) in 16S rRNA.</text>
</comment>
<dbReference type="EMBL" id="MHTY01000018">
    <property type="protein sequence ID" value="OHA68689.1"/>
    <property type="molecule type" value="Genomic_DNA"/>
</dbReference>
<comment type="subcellular location">
    <subcellularLocation>
        <location evidence="6">Cytoplasm</location>
    </subcellularLocation>
</comment>
<dbReference type="InterPro" id="IPR008189">
    <property type="entry name" value="rRNA_ssu_MeTfrase_I"/>
</dbReference>
<reference evidence="8 9" key="1">
    <citation type="journal article" date="2016" name="Nat. Commun.">
        <title>Thousands of microbial genomes shed light on interconnected biogeochemical processes in an aquifer system.</title>
        <authorList>
            <person name="Anantharaman K."/>
            <person name="Brown C.T."/>
            <person name="Hug L.A."/>
            <person name="Sharon I."/>
            <person name="Castelle C.J."/>
            <person name="Probst A.J."/>
            <person name="Thomas B.C."/>
            <person name="Singh A."/>
            <person name="Wilkins M.J."/>
            <person name="Karaoz U."/>
            <person name="Brodie E.L."/>
            <person name="Williams K.H."/>
            <person name="Hubbard S.S."/>
            <person name="Banfield J.F."/>
        </authorList>
    </citation>
    <scope>NUCLEOTIDE SEQUENCE [LARGE SCALE GENOMIC DNA]</scope>
</reference>
<evidence type="ECO:0000259" key="7">
    <source>
        <dbReference type="Pfam" id="PF00590"/>
    </source>
</evidence>
<dbReference type="AlphaFoldDB" id="A0A1G2R8J6"/>
<dbReference type="GO" id="GO:0070677">
    <property type="term" value="F:rRNA (cytosine-2'-O-)-methyltransferase activity"/>
    <property type="evidence" value="ECO:0007669"/>
    <property type="project" value="UniProtKB-UniRule"/>
</dbReference>
<dbReference type="SUPFAM" id="SSF53790">
    <property type="entry name" value="Tetrapyrrole methylase"/>
    <property type="match status" value="1"/>
</dbReference>
<accession>A0A1G2R8J6</accession>
<evidence type="ECO:0000313" key="9">
    <source>
        <dbReference type="Proteomes" id="UP000178529"/>
    </source>
</evidence>
<evidence type="ECO:0000313" key="8">
    <source>
        <dbReference type="EMBL" id="OHA68689.1"/>
    </source>
</evidence>
<keyword evidence="2 6" id="KW-0698">rRNA processing</keyword>
<comment type="similarity">
    <text evidence="6">Belongs to the methyltransferase superfamily. RsmI family.</text>
</comment>
<feature type="domain" description="Tetrapyrrole methylase" evidence="7">
    <location>
        <begin position="3"/>
        <end position="202"/>
    </location>
</feature>
<keyword evidence="4 6" id="KW-0808">Transferase</keyword>
<evidence type="ECO:0000256" key="4">
    <source>
        <dbReference type="ARBA" id="ARBA00022679"/>
    </source>
</evidence>
<evidence type="ECO:0000256" key="1">
    <source>
        <dbReference type="ARBA" id="ARBA00022490"/>
    </source>
</evidence>